<dbReference type="Proteomes" id="UP000219369">
    <property type="component" value="Unassembled WGS sequence"/>
</dbReference>
<evidence type="ECO:0000313" key="1">
    <source>
        <dbReference type="EMBL" id="SCO79082.1"/>
    </source>
</evidence>
<sequence>MACFAATKARGECERPGKTEKGGGAPDSLENCASSKFDSRCNLHVTGFRLARIQGALGSREGVETSLTGPPRA</sequence>
<dbReference type="AlphaFoldDB" id="A0A2H3SRL2"/>
<organism evidence="1 2">
    <name type="scientific">Fusarium oxysporum</name>
    <name type="common">Fusarium vascular wilt</name>
    <dbReference type="NCBI Taxonomy" id="5507"/>
    <lineage>
        <taxon>Eukaryota</taxon>
        <taxon>Fungi</taxon>
        <taxon>Dikarya</taxon>
        <taxon>Ascomycota</taxon>
        <taxon>Pezizomycotina</taxon>
        <taxon>Sordariomycetes</taxon>
        <taxon>Hypocreomycetidae</taxon>
        <taxon>Hypocreales</taxon>
        <taxon>Nectriaceae</taxon>
        <taxon>Fusarium</taxon>
        <taxon>Fusarium oxysporum species complex</taxon>
    </lineage>
</organism>
<accession>A0A2H3SRL2</accession>
<gene>
    <name evidence="1" type="ORF">FRV6_03295</name>
</gene>
<dbReference type="EMBL" id="FMJY01000002">
    <property type="protein sequence ID" value="SCO79082.1"/>
    <property type="molecule type" value="Genomic_DNA"/>
</dbReference>
<name>A0A2H3SRL2_FUSOX</name>
<reference evidence="2" key="1">
    <citation type="submission" date="2016-09" db="EMBL/GenBank/DDBJ databases">
        <authorList>
            <person name="Guldener U."/>
        </authorList>
    </citation>
    <scope>NUCLEOTIDE SEQUENCE [LARGE SCALE GENOMIC DNA]</scope>
    <source>
        <strain evidence="2">V64-1</strain>
    </source>
</reference>
<protein>
    <submittedName>
        <fullName evidence="1">Uncharacterized protein</fullName>
    </submittedName>
</protein>
<proteinExistence type="predicted"/>
<evidence type="ECO:0000313" key="2">
    <source>
        <dbReference type="Proteomes" id="UP000219369"/>
    </source>
</evidence>